<gene>
    <name evidence="2" type="ORF">LSTR_LSTR012633</name>
</gene>
<dbReference type="AlphaFoldDB" id="A0A482X8Z2"/>
<organism evidence="2 3">
    <name type="scientific">Laodelphax striatellus</name>
    <name type="common">Small brown planthopper</name>
    <name type="synonym">Delphax striatella</name>
    <dbReference type="NCBI Taxonomy" id="195883"/>
    <lineage>
        <taxon>Eukaryota</taxon>
        <taxon>Metazoa</taxon>
        <taxon>Ecdysozoa</taxon>
        <taxon>Arthropoda</taxon>
        <taxon>Hexapoda</taxon>
        <taxon>Insecta</taxon>
        <taxon>Pterygota</taxon>
        <taxon>Neoptera</taxon>
        <taxon>Paraneoptera</taxon>
        <taxon>Hemiptera</taxon>
        <taxon>Auchenorrhyncha</taxon>
        <taxon>Fulgoroidea</taxon>
        <taxon>Delphacidae</taxon>
        <taxon>Criomorphinae</taxon>
        <taxon>Laodelphax</taxon>
    </lineage>
</organism>
<comment type="caution">
    <text evidence="2">The sequence shown here is derived from an EMBL/GenBank/DDBJ whole genome shotgun (WGS) entry which is preliminary data.</text>
</comment>
<proteinExistence type="predicted"/>
<name>A0A482X8Z2_LAOST</name>
<feature type="region of interest" description="Disordered" evidence="1">
    <location>
        <begin position="33"/>
        <end position="76"/>
    </location>
</feature>
<evidence type="ECO:0000313" key="2">
    <source>
        <dbReference type="EMBL" id="RZF42445.1"/>
    </source>
</evidence>
<dbReference type="Proteomes" id="UP000291343">
    <property type="component" value="Unassembled WGS sequence"/>
</dbReference>
<sequence>MVRLNLGGFLQSVAGNSTDVDVDKKALMNLLSLLPRNPSPTPTPTHHTTNGQAKKSTASAKGSSYKSDALDEGLGGEEEVNKPVLVIPFDTNANPSVLEMQKKGILVDDLVRVGIEGGGVVMTGGAINGLDQEPEGRDTPSSQMTEGDDVTGPPGGGGGGGVGGGGGGRGGPVEGVAGGAQAGGGGGGGGGNKQQCRFDIDEKFGKFQIKKLMEGRHFTQIL</sequence>
<reference evidence="2 3" key="1">
    <citation type="journal article" date="2017" name="Gigascience">
        <title>Genome sequence of the small brown planthopper, Laodelphax striatellus.</title>
        <authorList>
            <person name="Zhu J."/>
            <person name="Jiang F."/>
            <person name="Wang X."/>
            <person name="Yang P."/>
            <person name="Bao Y."/>
            <person name="Zhao W."/>
            <person name="Wang W."/>
            <person name="Lu H."/>
            <person name="Wang Q."/>
            <person name="Cui N."/>
            <person name="Li J."/>
            <person name="Chen X."/>
            <person name="Luo L."/>
            <person name="Yu J."/>
            <person name="Kang L."/>
            <person name="Cui F."/>
        </authorList>
    </citation>
    <scope>NUCLEOTIDE SEQUENCE [LARGE SCALE GENOMIC DNA]</scope>
    <source>
        <strain evidence="2">Lst14</strain>
    </source>
</reference>
<feature type="region of interest" description="Disordered" evidence="1">
    <location>
        <begin position="124"/>
        <end position="196"/>
    </location>
</feature>
<protein>
    <submittedName>
        <fullName evidence="2">Uncharacterized protein</fullName>
    </submittedName>
</protein>
<keyword evidence="3" id="KW-1185">Reference proteome</keyword>
<feature type="compositionally biased region" description="Gly residues" evidence="1">
    <location>
        <begin position="153"/>
        <end position="192"/>
    </location>
</feature>
<feature type="compositionally biased region" description="Low complexity" evidence="1">
    <location>
        <begin position="44"/>
        <end position="67"/>
    </location>
</feature>
<evidence type="ECO:0000256" key="1">
    <source>
        <dbReference type="SAM" id="MobiDB-lite"/>
    </source>
</evidence>
<dbReference type="EMBL" id="QKKF02015081">
    <property type="protein sequence ID" value="RZF42445.1"/>
    <property type="molecule type" value="Genomic_DNA"/>
</dbReference>
<accession>A0A482X8Z2</accession>
<evidence type="ECO:0000313" key="3">
    <source>
        <dbReference type="Proteomes" id="UP000291343"/>
    </source>
</evidence>
<dbReference type="InParanoid" id="A0A482X8Z2"/>